<evidence type="ECO:0000313" key="3">
    <source>
        <dbReference type="EMBL" id="KLV23073.1"/>
    </source>
</evidence>
<dbReference type="PATRIC" id="fig|1397.4.peg.2819"/>
<evidence type="ECO:0000256" key="2">
    <source>
        <dbReference type="SAM" id="MobiDB-lite"/>
    </source>
</evidence>
<feature type="region of interest" description="Disordered" evidence="2">
    <location>
        <begin position="27"/>
        <end position="63"/>
    </location>
</feature>
<dbReference type="Proteomes" id="UP000036045">
    <property type="component" value="Unassembled WGS sequence"/>
</dbReference>
<keyword evidence="1" id="KW-0175">Coiled coil</keyword>
<organism evidence="3 4">
    <name type="scientific">Niallia circulans</name>
    <name type="common">Bacillus circulans</name>
    <dbReference type="NCBI Taxonomy" id="1397"/>
    <lineage>
        <taxon>Bacteria</taxon>
        <taxon>Bacillati</taxon>
        <taxon>Bacillota</taxon>
        <taxon>Bacilli</taxon>
        <taxon>Bacillales</taxon>
        <taxon>Bacillaceae</taxon>
        <taxon>Niallia</taxon>
    </lineage>
</organism>
<reference evidence="3 4" key="1">
    <citation type="submission" date="2015-05" db="EMBL/GenBank/DDBJ databases">
        <title>Whole genome sequence and identification of bacterial endophytes from Costus igneus.</title>
        <authorList>
            <person name="Lee Y.P."/>
            <person name="Gan H.M."/>
            <person name="Eng W."/>
            <person name="Wheatley M.S."/>
            <person name="Caraballo A."/>
            <person name="Polter S."/>
            <person name="Savka M.A."/>
            <person name="Hudson A.O."/>
        </authorList>
    </citation>
    <scope>NUCLEOTIDE SEQUENCE [LARGE SCALE GENOMIC DNA]</scope>
    <source>
        <strain evidence="3 4">RIT379</strain>
    </source>
</reference>
<evidence type="ECO:0008006" key="5">
    <source>
        <dbReference type="Google" id="ProtNLM"/>
    </source>
</evidence>
<protein>
    <recommendedName>
        <fullName evidence="5">Phage protein</fullName>
    </recommendedName>
</protein>
<name>A0A0J1IAU5_NIACI</name>
<comment type="caution">
    <text evidence="3">The sequence shown here is derived from an EMBL/GenBank/DDBJ whole genome shotgun (WGS) entry which is preliminary data.</text>
</comment>
<dbReference type="EMBL" id="LDPH01000027">
    <property type="protein sequence ID" value="KLV23073.1"/>
    <property type="molecule type" value="Genomic_DNA"/>
</dbReference>
<dbReference type="AlphaFoldDB" id="A0A0J1IAU5"/>
<gene>
    <name evidence="3" type="ORF">ABW02_20315</name>
</gene>
<feature type="coiled-coil region" evidence="1">
    <location>
        <begin position="100"/>
        <end position="137"/>
    </location>
</feature>
<sequence length="220" mass="24702">MNLLKKSDQAVKLEDNLLKLDLQFYAENDVPPGDNPPKDTPLNDSPTVDKPEDTPPAKKFTQEDVNNLVAKEAKKAQEKLLKQLGVEDFNNAKEGLNKFKEWQESQKTEAEKQAERLKELETNYSNTSNENATLKAQISAMKAGVLAESVEDVVTLAKTMVNDDLDMDAAIAKIVEKYPHFAQQQEKVDEPKPSFSTGKHEKQPLSEMDAWLEAFGVKKQ</sequence>
<feature type="compositionally biased region" description="Basic and acidic residues" evidence="2">
    <location>
        <begin position="186"/>
        <end position="204"/>
    </location>
</feature>
<evidence type="ECO:0000256" key="1">
    <source>
        <dbReference type="SAM" id="Coils"/>
    </source>
</evidence>
<feature type="region of interest" description="Disordered" evidence="2">
    <location>
        <begin position="182"/>
        <end position="206"/>
    </location>
</feature>
<accession>A0A0J1IAU5</accession>
<feature type="compositionally biased region" description="Basic and acidic residues" evidence="2">
    <location>
        <begin position="47"/>
        <end position="62"/>
    </location>
</feature>
<proteinExistence type="predicted"/>
<evidence type="ECO:0000313" key="4">
    <source>
        <dbReference type="Proteomes" id="UP000036045"/>
    </source>
</evidence>
<dbReference type="RefSeq" id="WP_047944090.1">
    <property type="nucleotide sequence ID" value="NZ_LDPH01000027.1"/>
</dbReference>
<keyword evidence="4" id="KW-1185">Reference proteome</keyword>